<feature type="domain" description="HAMP" evidence="6">
    <location>
        <begin position="356"/>
        <end position="410"/>
    </location>
</feature>
<dbReference type="Gene3D" id="6.10.340.10">
    <property type="match status" value="1"/>
</dbReference>
<keyword evidence="4" id="KW-0812">Transmembrane</keyword>
<dbReference type="GO" id="GO:0016020">
    <property type="term" value="C:membrane"/>
    <property type="evidence" value="ECO:0007669"/>
    <property type="project" value="InterPro"/>
</dbReference>
<evidence type="ECO:0000313" key="7">
    <source>
        <dbReference type="EMBL" id="NIZ40258.1"/>
    </source>
</evidence>
<dbReference type="Gene3D" id="1.10.287.950">
    <property type="entry name" value="Methyl-accepting chemotaxis protein"/>
    <property type="match status" value="1"/>
</dbReference>
<dbReference type="GO" id="GO:0007165">
    <property type="term" value="P:signal transduction"/>
    <property type="evidence" value="ECO:0007669"/>
    <property type="project" value="UniProtKB-KW"/>
</dbReference>
<dbReference type="CDD" id="cd06225">
    <property type="entry name" value="HAMP"/>
    <property type="match status" value="1"/>
</dbReference>
<evidence type="ECO:0000256" key="4">
    <source>
        <dbReference type="SAM" id="Phobius"/>
    </source>
</evidence>
<protein>
    <submittedName>
        <fullName evidence="7">Methyl-accepting chemotaxis protein</fullName>
    </submittedName>
</protein>
<keyword evidence="4" id="KW-1133">Transmembrane helix</keyword>
<dbReference type="PROSITE" id="PS50885">
    <property type="entry name" value="HAMP"/>
    <property type="match status" value="1"/>
</dbReference>
<organism evidence="7 8">
    <name type="scientific">Entomospira entomophila</name>
    <dbReference type="NCBI Taxonomy" id="2719988"/>
    <lineage>
        <taxon>Bacteria</taxon>
        <taxon>Pseudomonadati</taxon>
        <taxon>Spirochaetota</taxon>
        <taxon>Spirochaetia</taxon>
        <taxon>Spirochaetales</taxon>
        <taxon>Spirochaetaceae</taxon>
        <taxon>Entomospira</taxon>
    </lineage>
</organism>
<evidence type="ECO:0000259" key="5">
    <source>
        <dbReference type="PROSITE" id="PS50111"/>
    </source>
</evidence>
<keyword evidence="1 3" id="KW-0807">Transducer</keyword>
<feature type="transmembrane region" description="Helical" evidence="4">
    <location>
        <begin position="7"/>
        <end position="27"/>
    </location>
</feature>
<dbReference type="SMART" id="SM00304">
    <property type="entry name" value="HAMP"/>
    <property type="match status" value="1"/>
</dbReference>
<gene>
    <name evidence="7" type="ORF">HCT14_01855</name>
</gene>
<dbReference type="SMART" id="SM00283">
    <property type="entry name" value="MA"/>
    <property type="match status" value="1"/>
</dbReference>
<evidence type="ECO:0000313" key="8">
    <source>
        <dbReference type="Proteomes" id="UP000711995"/>
    </source>
</evidence>
<evidence type="ECO:0000256" key="2">
    <source>
        <dbReference type="ARBA" id="ARBA00029447"/>
    </source>
</evidence>
<keyword evidence="8" id="KW-1185">Reference proteome</keyword>
<dbReference type="AlphaFoldDB" id="A0A968KR09"/>
<comment type="caution">
    <text evidence="7">The sequence shown here is derived from an EMBL/GenBank/DDBJ whole genome shotgun (WGS) entry which is preliminary data.</text>
</comment>
<feature type="transmembrane region" description="Helical" evidence="4">
    <location>
        <begin position="335"/>
        <end position="359"/>
    </location>
</feature>
<dbReference type="Proteomes" id="UP000711995">
    <property type="component" value="Unassembled WGS sequence"/>
</dbReference>
<evidence type="ECO:0000256" key="3">
    <source>
        <dbReference type="PROSITE-ProRule" id="PRU00284"/>
    </source>
</evidence>
<dbReference type="PANTHER" id="PTHR32089">
    <property type="entry name" value="METHYL-ACCEPTING CHEMOTAXIS PROTEIN MCPB"/>
    <property type="match status" value="1"/>
</dbReference>
<accession>A0A968KR09</accession>
<dbReference type="InterPro" id="IPR004089">
    <property type="entry name" value="MCPsignal_dom"/>
</dbReference>
<dbReference type="InterPro" id="IPR003660">
    <property type="entry name" value="HAMP_dom"/>
</dbReference>
<feature type="domain" description="Methyl-accepting transducer" evidence="5">
    <location>
        <begin position="458"/>
        <end position="680"/>
    </location>
</feature>
<dbReference type="PANTHER" id="PTHR32089:SF112">
    <property type="entry name" value="LYSOZYME-LIKE PROTEIN-RELATED"/>
    <property type="match status" value="1"/>
</dbReference>
<comment type="similarity">
    <text evidence="2">Belongs to the methyl-accepting chemotaxis (MCP) protein family.</text>
</comment>
<dbReference type="PROSITE" id="PS50111">
    <property type="entry name" value="CHEMOTAXIS_TRANSDUC_2"/>
    <property type="match status" value="1"/>
</dbReference>
<proteinExistence type="inferred from homology"/>
<evidence type="ECO:0000259" key="6">
    <source>
        <dbReference type="PROSITE" id="PS50885"/>
    </source>
</evidence>
<sequence length="744" mass="83463">MKIRTKAVIIIYASLSVFISLFALLVLKTFENQVRIRSINMGEQYISALAVAVSSRIEFTRLRADAIQRILINYPEDPSLRRSWLAQELATMSVEEQDIDGFWVVMLPNVFDGMDSQFVNDIRQFGDDAGRIQIYASKGEVSFLGAKNVDINQHEDIRYVIHRQRPKVVTLADRKVFNSTVDIARTGMSILIPIKNPETQVVYGVLGLDISPEFLFKHIQRVSAPLVWEHILVLSSTLNPLLQMSGEHIAEDISGLAVEDSLKRKLGSVVKQEMNGERRLGRQSLFFDHHINPKGRHQYSFVSVVHTLNREENWAISYTVDHKNMLINVDKLQQLIRAGILLLLIVVAIIVYISITIVMRRLVKINQSMQNIISGERDLTQRIKMTGHDELRDLAQNFNYLIEYIQRLVYDVKRNAKRLDKTSQALSREMAESKENLTGLQQGIYGLVLSIENDLIGLVEETTSVTLSMADRVDGLEKLVAVQGRDITQSTEIIEQMVQSISETSVIMSKVSGEYAQLLSAGEIGRMKQSLVQAQVRDVVKTSTKLEEANHLVEQIANQTNLLAMNAAIEAAHAGNVGLGFAVVADEISSLAEMASEQSHRIGDELKLVHQTIEAIEELSEASEEAYRQVFSGINTLASLVSEAEQAIHEQSMGGLEVARSLAMIKESVIEVQISAGSMKHHGVLIGERIQQFSHKMMEDREGIEFLVAVVESVLQETAEFNELVNINGKVSSELRLLMHKFKI</sequence>
<keyword evidence="4" id="KW-0472">Membrane</keyword>
<dbReference type="EMBL" id="JAATLJ010000001">
    <property type="protein sequence ID" value="NIZ40258.1"/>
    <property type="molecule type" value="Genomic_DNA"/>
</dbReference>
<reference evidence="7 8" key="1">
    <citation type="submission" date="2020-03" db="EMBL/GenBank/DDBJ databases">
        <title>Spirochaetal bacteria isolated from arthropods constitute a novel genus Entomospira genus novum within the order Spirochaetales.</title>
        <authorList>
            <person name="Grana-Miraglia L."/>
            <person name="Sikutova S."/>
            <person name="Fingerle V."/>
            <person name="Sing A."/>
            <person name="Castillo-Ramirez S."/>
            <person name="Margos G."/>
            <person name="Rudolf I."/>
        </authorList>
    </citation>
    <scope>NUCLEOTIDE SEQUENCE [LARGE SCALE GENOMIC DNA]</scope>
    <source>
        <strain evidence="7 8">BR193</strain>
    </source>
</reference>
<dbReference type="SUPFAM" id="SSF58104">
    <property type="entry name" value="Methyl-accepting chemotaxis protein (MCP) signaling domain"/>
    <property type="match status" value="1"/>
</dbReference>
<dbReference type="RefSeq" id="WP_167699861.1">
    <property type="nucleotide sequence ID" value="NZ_CP118174.1"/>
</dbReference>
<dbReference type="Pfam" id="PF00672">
    <property type="entry name" value="HAMP"/>
    <property type="match status" value="1"/>
</dbReference>
<evidence type="ECO:0000256" key="1">
    <source>
        <dbReference type="ARBA" id="ARBA00023224"/>
    </source>
</evidence>
<name>A0A968KR09_9SPIO</name>
<dbReference type="Pfam" id="PF00015">
    <property type="entry name" value="MCPsignal"/>
    <property type="match status" value="1"/>
</dbReference>